<dbReference type="Proteomes" id="UP000305654">
    <property type="component" value="Unassembled WGS sequence"/>
</dbReference>
<evidence type="ECO:0000256" key="3">
    <source>
        <dbReference type="ARBA" id="ARBA00023163"/>
    </source>
</evidence>
<dbReference type="PROSITE" id="PS50043">
    <property type="entry name" value="HTH_LUXR_2"/>
    <property type="match status" value="1"/>
</dbReference>
<dbReference type="EMBL" id="VCDI01000001">
    <property type="protein sequence ID" value="TLU74709.1"/>
    <property type="molecule type" value="Genomic_DNA"/>
</dbReference>
<dbReference type="AlphaFoldDB" id="A0A5R9JCI5"/>
<dbReference type="InterPro" id="IPR000792">
    <property type="entry name" value="Tscrpt_reg_LuxR_C"/>
</dbReference>
<feature type="region of interest" description="Disordered" evidence="4">
    <location>
        <begin position="182"/>
        <end position="202"/>
    </location>
</feature>
<keyword evidence="1" id="KW-0805">Transcription regulation</keyword>
<dbReference type="GO" id="GO:0006355">
    <property type="term" value="P:regulation of DNA-templated transcription"/>
    <property type="evidence" value="ECO:0007669"/>
    <property type="project" value="InterPro"/>
</dbReference>
<dbReference type="GO" id="GO:0003677">
    <property type="term" value="F:DNA binding"/>
    <property type="evidence" value="ECO:0007669"/>
    <property type="project" value="UniProtKB-KW"/>
</dbReference>
<reference evidence="6 7" key="1">
    <citation type="submission" date="2019-05" db="EMBL/GenBank/DDBJ databases">
        <authorList>
            <person name="Pankratov T."/>
            <person name="Grouzdev D."/>
        </authorList>
    </citation>
    <scope>NUCLEOTIDE SEQUENCE [LARGE SCALE GENOMIC DNA]</scope>
    <source>
        <strain evidence="6 7">KEBCLARHB70R</strain>
    </source>
</reference>
<organism evidence="6 7">
    <name type="scientific">Lichenicoccus roseus</name>
    <dbReference type="NCBI Taxonomy" id="2683649"/>
    <lineage>
        <taxon>Bacteria</taxon>
        <taxon>Pseudomonadati</taxon>
        <taxon>Pseudomonadota</taxon>
        <taxon>Alphaproteobacteria</taxon>
        <taxon>Acetobacterales</taxon>
        <taxon>Acetobacteraceae</taxon>
        <taxon>Lichenicoccus</taxon>
    </lineage>
</organism>
<dbReference type="PANTHER" id="PTHR44688">
    <property type="entry name" value="DNA-BINDING TRANSCRIPTIONAL ACTIVATOR DEVR_DOSR"/>
    <property type="match status" value="1"/>
</dbReference>
<protein>
    <submittedName>
        <fullName evidence="6">Response regulator transcription factor</fullName>
    </submittedName>
</protein>
<keyword evidence="2" id="KW-0238">DNA-binding</keyword>
<feature type="domain" description="HTH luxR-type" evidence="5">
    <location>
        <begin position="52"/>
        <end position="117"/>
    </location>
</feature>
<evidence type="ECO:0000259" key="5">
    <source>
        <dbReference type="PROSITE" id="PS50043"/>
    </source>
</evidence>
<evidence type="ECO:0000313" key="6">
    <source>
        <dbReference type="EMBL" id="TLU74709.1"/>
    </source>
</evidence>
<evidence type="ECO:0000256" key="4">
    <source>
        <dbReference type="SAM" id="MobiDB-lite"/>
    </source>
</evidence>
<dbReference type="SMART" id="SM00421">
    <property type="entry name" value="HTH_LUXR"/>
    <property type="match status" value="1"/>
</dbReference>
<evidence type="ECO:0000256" key="2">
    <source>
        <dbReference type="ARBA" id="ARBA00023125"/>
    </source>
</evidence>
<evidence type="ECO:0000313" key="7">
    <source>
        <dbReference type="Proteomes" id="UP000305654"/>
    </source>
</evidence>
<sequence>MEAPSNPLRRRSTDLSPAAEAELAAIHLAGGDAASMAAGKSGATGKAGLVSSYDPSNMLSARELQVLHCLADGLSNKAIARNLDLAEATVKAYVKTLLRKIRVSNRTQAAIWAVNNRDAMKSPAVETEETVETYARNPSGDPENLEDPSLRPDYASMIRIVPPPIMSFGSRESGTVIHLHDSRHLPAKGRTGMAQAGRKTTQ</sequence>
<dbReference type="SUPFAM" id="SSF46894">
    <property type="entry name" value="C-terminal effector domain of the bipartite response regulators"/>
    <property type="match status" value="1"/>
</dbReference>
<gene>
    <name evidence="6" type="ORF">FE263_05095</name>
</gene>
<dbReference type="PRINTS" id="PR00038">
    <property type="entry name" value="HTHLUXR"/>
</dbReference>
<feature type="region of interest" description="Disordered" evidence="4">
    <location>
        <begin position="123"/>
        <end position="149"/>
    </location>
</feature>
<keyword evidence="7" id="KW-1185">Reference proteome</keyword>
<keyword evidence="3" id="KW-0804">Transcription</keyword>
<dbReference type="Gene3D" id="1.10.10.10">
    <property type="entry name" value="Winged helix-like DNA-binding domain superfamily/Winged helix DNA-binding domain"/>
    <property type="match status" value="1"/>
</dbReference>
<dbReference type="OrthoDB" id="7826527at2"/>
<proteinExistence type="predicted"/>
<dbReference type="CDD" id="cd06170">
    <property type="entry name" value="LuxR_C_like"/>
    <property type="match status" value="1"/>
</dbReference>
<dbReference type="InterPro" id="IPR016032">
    <property type="entry name" value="Sig_transdc_resp-reg_C-effctor"/>
</dbReference>
<dbReference type="PANTHER" id="PTHR44688:SF16">
    <property type="entry name" value="DNA-BINDING TRANSCRIPTIONAL ACTIVATOR DEVR_DOSR"/>
    <property type="match status" value="1"/>
</dbReference>
<dbReference type="Pfam" id="PF00196">
    <property type="entry name" value="GerE"/>
    <property type="match status" value="1"/>
</dbReference>
<name>A0A5R9JCI5_9PROT</name>
<evidence type="ECO:0000256" key="1">
    <source>
        <dbReference type="ARBA" id="ARBA00023015"/>
    </source>
</evidence>
<comment type="caution">
    <text evidence="6">The sequence shown here is derived from an EMBL/GenBank/DDBJ whole genome shotgun (WGS) entry which is preliminary data.</text>
</comment>
<dbReference type="InterPro" id="IPR036388">
    <property type="entry name" value="WH-like_DNA-bd_sf"/>
</dbReference>
<accession>A0A5R9JCI5</accession>